<proteinExistence type="predicted"/>
<comment type="caution">
    <text evidence="1">The sequence shown here is derived from an EMBL/GenBank/DDBJ whole genome shotgun (WGS) entry which is preliminary data.</text>
</comment>
<name>A0A6A1V5M4_9ROSI</name>
<dbReference type="AlphaFoldDB" id="A0A6A1V5M4"/>
<evidence type="ECO:0000313" key="2">
    <source>
        <dbReference type="Proteomes" id="UP000516437"/>
    </source>
</evidence>
<protein>
    <submittedName>
        <fullName evidence="1">Uncharacterized protein</fullName>
    </submittedName>
</protein>
<sequence length="59" mass="6930">MQKLISNFHPPNQFQSNAKLGLATNYLAQLNKSAMQHRLDDKNDQTKTDRSYRKILIRK</sequence>
<dbReference type="Proteomes" id="UP000516437">
    <property type="component" value="Chromosome 7"/>
</dbReference>
<evidence type="ECO:0000313" key="1">
    <source>
        <dbReference type="EMBL" id="KAB1207526.1"/>
    </source>
</evidence>
<organism evidence="1 2">
    <name type="scientific">Morella rubra</name>
    <name type="common">Chinese bayberry</name>
    <dbReference type="NCBI Taxonomy" id="262757"/>
    <lineage>
        <taxon>Eukaryota</taxon>
        <taxon>Viridiplantae</taxon>
        <taxon>Streptophyta</taxon>
        <taxon>Embryophyta</taxon>
        <taxon>Tracheophyta</taxon>
        <taxon>Spermatophyta</taxon>
        <taxon>Magnoliopsida</taxon>
        <taxon>eudicotyledons</taxon>
        <taxon>Gunneridae</taxon>
        <taxon>Pentapetalae</taxon>
        <taxon>rosids</taxon>
        <taxon>fabids</taxon>
        <taxon>Fagales</taxon>
        <taxon>Myricaceae</taxon>
        <taxon>Morella</taxon>
    </lineage>
</organism>
<reference evidence="1 2" key="1">
    <citation type="journal article" date="2019" name="Plant Biotechnol. J.">
        <title>The red bayberry genome and genetic basis of sex determination.</title>
        <authorList>
            <person name="Jia H.M."/>
            <person name="Jia H.J."/>
            <person name="Cai Q.L."/>
            <person name="Wang Y."/>
            <person name="Zhao H.B."/>
            <person name="Yang W.F."/>
            <person name="Wang G.Y."/>
            <person name="Li Y.H."/>
            <person name="Zhan D.L."/>
            <person name="Shen Y.T."/>
            <person name="Niu Q.F."/>
            <person name="Chang L."/>
            <person name="Qiu J."/>
            <person name="Zhao L."/>
            <person name="Xie H.B."/>
            <person name="Fu W.Y."/>
            <person name="Jin J."/>
            <person name="Li X.W."/>
            <person name="Jiao Y."/>
            <person name="Zhou C.C."/>
            <person name="Tu T."/>
            <person name="Chai C.Y."/>
            <person name="Gao J.L."/>
            <person name="Fan L.J."/>
            <person name="van de Weg E."/>
            <person name="Wang J.Y."/>
            <person name="Gao Z.S."/>
        </authorList>
    </citation>
    <scope>NUCLEOTIDE SEQUENCE [LARGE SCALE GENOMIC DNA]</scope>
    <source>
        <tissue evidence="1">Leaves</tissue>
    </source>
</reference>
<keyword evidence="2" id="KW-1185">Reference proteome</keyword>
<accession>A0A6A1V5M4</accession>
<dbReference type="EMBL" id="RXIC02000025">
    <property type="protein sequence ID" value="KAB1207526.1"/>
    <property type="molecule type" value="Genomic_DNA"/>
</dbReference>
<gene>
    <name evidence="1" type="ORF">CJ030_MR7G007525</name>
</gene>